<evidence type="ECO:0000313" key="1">
    <source>
        <dbReference type="EMBL" id="JAI02238.1"/>
    </source>
</evidence>
<accession>A0A0E9XHQ2</accession>
<protein>
    <submittedName>
        <fullName evidence="1">Uncharacterized protein</fullName>
    </submittedName>
</protein>
<sequence>MLTSFFFENLTLKVKRDFFSFYCVYC</sequence>
<reference evidence="1" key="1">
    <citation type="submission" date="2014-11" db="EMBL/GenBank/DDBJ databases">
        <authorList>
            <person name="Amaro Gonzalez C."/>
        </authorList>
    </citation>
    <scope>NUCLEOTIDE SEQUENCE</scope>
</reference>
<dbReference type="AlphaFoldDB" id="A0A0E9XHQ2"/>
<proteinExistence type="predicted"/>
<name>A0A0E9XHQ2_ANGAN</name>
<reference evidence="1" key="2">
    <citation type="journal article" date="2015" name="Fish Shellfish Immunol.">
        <title>Early steps in the European eel (Anguilla anguilla)-Vibrio vulnificus interaction in the gills: Role of the RtxA13 toxin.</title>
        <authorList>
            <person name="Callol A."/>
            <person name="Pajuelo D."/>
            <person name="Ebbesson L."/>
            <person name="Teles M."/>
            <person name="MacKenzie S."/>
            <person name="Amaro C."/>
        </authorList>
    </citation>
    <scope>NUCLEOTIDE SEQUENCE</scope>
</reference>
<dbReference type="EMBL" id="GBXM01006340">
    <property type="protein sequence ID" value="JAI02238.1"/>
    <property type="molecule type" value="Transcribed_RNA"/>
</dbReference>
<organism evidence="1">
    <name type="scientific">Anguilla anguilla</name>
    <name type="common">European freshwater eel</name>
    <name type="synonym">Muraena anguilla</name>
    <dbReference type="NCBI Taxonomy" id="7936"/>
    <lineage>
        <taxon>Eukaryota</taxon>
        <taxon>Metazoa</taxon>
        <taxon>Chordata</taxon>
        <taxon>Craniata</taxon>
        <taxon>Vertebrata</taxon>
        <taxon>Euteleostomi</taxon>
        <taxon>Actinopterygii</taxon>
        <taxon>Neopterygii</taxon>
        <taxon>Teleostei</taxon>
        <taxon>Anguilliformes</taxon>
        <taxon>Anguillidae</taxon>
        <taxon>Anguilla</taxon>
    </lineage>
</organism>